<feature type="domain" description="GGDEF" evidence="1">
    <location>
        <begin position="445"/>
        <end position="576"/>
    </location>
</feature>
<reference evidence="3" key="1">
    <citation type="journal article" date="2019" name="Int. J. Syst. Evol. Microbiol.">
        <title>The Global Catalogue of Microorganisms (GCM) 10K type strain sequencing project: providing services to taxonomists for standard genome sequencing and annotation.</title>
        <authorList>
            <consortium name="The Broad Institute Genomics Platform"/>
            <consortium name="The Broad Institute Genome Sequencing Center for Infectious Disease"/>
            <person name="Wu L."/>
            <person name="Ma J."/>
        </authorList>
    </citation>
    <scope>NUCLEOTIDE SEQUENCE [LARGE SCALE GENOMIC DNA]</scope>
    <source>
        <strain evidence="3">CCUG 55995</strain>
    </source>
</reference>
<dbReference type="InterPro" id="IPR011990">
    <property type="entry name" value="TPR-like_helical_dom_sf"/>
</dbReference>
<name>A0ABV9I9J9_9DEIO</name>
<dbReference type="EMBL" id="JBHSEI010000008">
    <property type="protein sequence ID" value="MFC4638999.1"/>
    <property type="molecule type" value="Genomic_DNA"/>
</dbReference>
<dbReference type="NCBIfam" id="TIGR00254">
    <property type="entry name" value="GGDEF"/>
    <property type="match status" value="1"/>
</dbReference>
<dbReference type="InterPro" id="IPR000160">
    <property type="entry name" value="GGDEF_dom"/>
</dbReference>
<evidence type="ECO:0000313" key="3">
    <source>
        <dbReference type="Proteomes" id="UP001595952"/>
    </source>
</evidence>
<evidence type="ECO:0000313" key="2">
    <source>
        <dbReference type="EMBL" id="MFC4638999.1"/>
    </source>
</evidence>
<dbReference type="Pfam" id="PF00990">
    <property type="entry name" value="GGDEF"/>
    <property type="match status" value="1"/>
</dbReference>
<sequence length="585" mass="63910">MSESPLSAGPGPDVALPASVPADLVAAWHAAGTDRQRARALLEVAYFLEDASKWQAVEIAERALHYAKRSEDRALTAKTLLSISFTLGQAARFSEAFAYLSQTITLARTMHDEGRQLLLDALSVRGTLRHSLGDEHGAQRDFLAVLARGPGADPVTLLVARLNLVTMYTEVHQPETALHHSRLASEELSTIVREHEGRGARLPHEDHYRLGVLETRVGAFLEFARLLGERRRQEAMRGALDEAEAWLEEGLNLAGAKEHVEPRMLLQVHASTLQRLRGQWPAAEAHARRAVALAETLGASVTPEAFLALARVLASRQAWREATGAALQALDIARRAGRHRVLQEVLGELSVLYEQQGHLSEALRVTREALGHAREALNILDQVDFVDAEPSAAGADRGLTLTWQQRLRLAEQQAQQDPLTGLLNRRGLDLHLHRLQGEPGTGPRRALMVALLDIDHFKSVNDRHSHAVGDAVLRTVAHLLTDTARSDTLLSRYGGEEFLLAARVGDARAAYTLLERCRAVIEAHDWAPLLAGRALTVSVGYALGQPQTFSETLLAADEQLYAAKQGGRNRVSPPVGLDQEVPVGA</sequence>
<dbReference type="Gene3D" id="1.25.40.10">
    <property type="entry name" value="Tetratricopeptide repeat domain"/>
    <property type="match status" value="2"/>
</dbReference>
<dbReference type="InterPro" id="IPR050469">
    <property type="entry name" value="Diguanylate_Cyclase"/>
</dbReference>
<dbReference type="InterPro" id="IPR029787">
    <property type="entry name" value="Nucleotide_cyclase"/>
</dbReference>
<dbReference type="GO" id="GO:0052621">
    <property type="term" value="F:diguanylate cyclase activity"/>
    <property type="evidence" value="ECO:0007669"/>
    <property type="project" value="UniProtKB-EC"/>
</dbReference>
<proteinExistence type="predicted"/>
<dbReference type="PANTHER" id="PTHR45138">
    <property type="entry name" value="REGULATORY COMPONENTS OF SENSORY TRANSDUCTION SYSTEM"/>
    <property type="match status" value="1"/>
</dbReference>
<keyword evidence="2" id="KW-0548">Nucleotidyltransferase</keyword>
<dbReference type="EC" id="2.7.7.65" evidence="2"/>
<keyword evidence="3" id="KW-1185">Reference proteome</keyword>
<accession>A0ABV9I9J9</accession>
<dbReference type="SMART" id="SM00267">
    <property type="entry name" value="GGDEF"/>
    <property type="match status" value="1"/>
</dbReference>
<gene>
    <name evidence="2" type="ORF">ACFO0D_11690</name>
</gene>
<dbReference type="SUPFAM" id="SSF55073">
    <property type="entry name" value="Nucleotide cyclase"/>
    <property type="match status" value="1"/>
</dbReference>
<comment type="caution">
    <text evidence="2">The sequence shown here is derived from an EMBL/GenBank/DDBJ whole genome shotgun (WGS) entry which is preliminary data.</text>
</comment>
<dbReference type="InterPro" id="IPR043128">
    <property type="entry name" value="Rev_trsase/Diguanyl_cyclase"/>
</dbReference>
<dbReference type="Proteomes" id="UP001595952">
    <property type="component" value="Unassembled WGS sequence"/>
</dbReference>
<dbReference type="RefSeq" id="WP_380062002.1">
    <property type="nucleotide sequence ID" value="NZ_JBHSEI010000008.1"/>
</dbReference>
<evidence type="ECO:0000259" key="1">
    <source>
        <dbReference type="PROSITE" id="PS50887"/>
    </source>
</evidence>
<organism evidence="2 3">
    <name type="scientific">Deinococcus hohokamensis</name>
    <dbReference type="NCBI Taxonomy" id="309883"/>
    <lineage>
        <taxon>Bacteria</taxon>
        <taxon>Thermotogati</taxon>
        <taxon>Deinococcota</taxon>
        <taxon>Deinococci</taxon>
        <taxon>Deinococcales</taxon>
        <taxon>Deinococcaceae</taxon>
        <taxon>Deinococcus</taxon>
    </lineage>
</organism>
<protein>
    <submittedName>
        <fullName evidence="2">Diguanylate cyclase</fullName>
        <ecNumber evidence="2">2.7.7.65</ecNumber>
    </submittedName>
</protein>
<dbReference type="PANTHER" id="PTHR45138:SF9">
    <property type="entry name" value="DIGUANYLATE CYCLASE DGCM-RELATED"/>
    <property type="match status" value="1"/>
</dbReference>
<dbReference type="CDD" id="cd01949">
    <property type="entry name" value="GGDEF"/>
    <property type="match status" value="1"/>
</dbReference>
<dbReference type="PROSITE" id="PS50887">
    <property type="entry name" value="GGDEF"/>
    <property type="match status" value="1"/>
</dbReference>
<dbReference type="SUPFAM" id="SSF48452">
    <property type="entry name" value="TPR-like"/>
    <property type="match status" value="2"/>
</dbReference>
<keyword evidence="2" id="KW-0808">Transferase</keyword>
<dbReference type="Gene3D" id="3.30.70.270">
    <property type="match status" value="1"/>
</dbReference>